<evidence type="ECO:0000313" key="5">
    <source>
        <dbReference type="Proteomes" id="UP000023152"/>
    </source>
</evidence>
<evidence type="ECO:0000256" key="1">
    <source>
        <dbReference type="SAM" id="Coils"/>
    </source>
</evidence>
<accession>X6N0B4</accession>
<evidence type="ECO:0000256" key="3">
    <source>
        <dbReference type="SAM" id="Phobius"/>
    </source>
</evidence>
<dbReference type="EMBL" id="ASPP01013363">
    <property type="protein sequence ID" value="ETO19720.1"/>
    <property type="molecule type" value="Genomic_DNA"/>
</dbReference>
<protein>
    <submittedName>
        <fullName evidence="4">Uncharacterized protein</fullName>
    </submittedName>
</protein>
<keyword evidence="3" id="KW-0472">Membrane</keyword>
<keyword evidence="3" id="KW-0812">Transmembrane</keyword>
<keyword evidence="5" id="KW-1185">Reference proteome</keyword>
<sequence length="144" mass="16350">MTSTYNPSEKLEQDSSSEGDDEEAEELLKTETRGKGLGSKKGKANDNEPNLKLFEALSQAQELANELDETKRKLEEQREEVENLKRQIIKLKSTSESNEANAENRKNANASTANDYWKTQVNIVLILLLFVLLCLQKKKKTCFL</sequence>
<dbReference type="Proteomes" id="UP000023152">
    <property type="component" value="Unassembled WGS sequence"/>
</dbReference>
<feature type="region of interest" description="Disordered" evidence="2">
    <location>
        <begin position="1"/>
        <end position="48"/>
    </location>
</feature>
<feature type="compositionally biased region" description="Acidic residues" evidence="2">
    <location>
        <begin position="15"/>
        <end position="25"/>
    </location>
</feature>
<keyword evidence="1" id="KW-0175">Coiled coil</keyword>
<feature type="coiled-coil region" evidence="1">
    <location>
        <begin position="53"/>
        <end position="101"/>
    </location>
</feature>
<proteinExistence type="predicted"/>
<comment type="caution">
    <text evidence="4">The sequence shown here is derived from an EMBL/GenBank/DDBJ whole genome shotgun (WGS) entry which is preliminary data.</text>
</comment>
<gene>
    <name evidence="4" type="ORF">RFI_17513</name>
</gene>
<keyword evidence="3" id="KW-1133">Transmembrane helix</keyword>
<reference evidence="4 5" key="1">
    <citation type="journal article" date="2013" name="Curr. Biol.">
        <title>The Genome of the Foraminiferan Reticulomyxa filosa.</title>
        <authorList>
            <person name="Glockner G."/>
            <person name="Hulsmann N."/>
            <person name="Schleicher M."/>
            <person name="Noegel A.A."/>
            <person name="Eichinger L."/>
            <person name="Gallinger C."/>
            <person name="Pawlowski J."/>
            <person name="Sierra R."/>
            <person name="Euteneuer U."/>
            <person name="Pillet L."/>
            <person name="Moustafa A."/>
            <person name="Platzer M."/>
            <person name="Groth M."/>
            <person name="Szafranski K."/>
            <person name="Schliwa M."/>
        </authorList>
    </citation>
    <scope>NUCLEOTIDE SEQUENCE [LARGE SCALE GENOMIC DNA]</scope>
</reference>
<evidence type="ECO:0000313" key="4">
    <source>
        <dbReference type="EMBL" id="ETO19720.1"/>
    </source>
</evidence>
<evidence type="ECO:0000256" key="2">
    <source>
        <dbReference type="SAM" id="MobiDB-lite"/>
    </source>
</evidence>
<organism evidence="4 5">
    <name type="scientific">Reticulomyxa filosa</name>
    <dbReference type="NCBI Taxonomy" id="46433"/>
    <lineage>
        <taxon>Eukaryota</taxon>
        <taxon>Sar</taxon>
        <taxon>Rhizaria</taxon>
        <taxon>Retaria</taxon>
        <taxon>Foraminifera</taxon>
        <taxon>Monothalamids</taxon>
        <taxon>Reticulomyxidae</taxon>
        <taxon>Reticulomyxa</taxon>
    </lineage>
</organism>
<feature type="transmembrane region" description="Helical" evidence="3">
    <location>
        <begin position="116"/>
        <end position="135"/>
    </location>
</feature>
<name>X6N0B4_RETFI</name>
<dbReference type="AlphaFoldDB" id="X6N0B4"/>